<accession>A0A1Y5F7R9</accession>
<protein>
    <submittedName>
        <fullName evidence="1">Uncharacterized protein</fullName>
    </submittedName>
</protein>
<dbReference type="Proteomes" id="UP000196531">
    <property type="component" value="Unassembled WGS sequence"/>
</dbReference>
<reference evidence="2" key="1">
    <citation type="journal article" date="2017" name="Proc. Natl. Acad. Sci. U.S.A.">
        <title>Simulation of Deepwater Horizon oil plume reveals substrate specialization within a complex community of hydrocarbon-degraders.</title>
        <authorList>
            <person name="Hu P."/>
            <person name="Dubinsky E.A."/>
            <person name="Probst A.J."/>
            <person name="Wang J."/>
            <person name="Sieber C.M.K."/>
            <person name="Tom L.M."/>
            <person name="Gardinali P."/>
            <person name="Banfield J.F."/>
            <person name="Atlas R.M."/>
            <person name="Andersen G.L."/>
        </authorList>
    </citation>
    <scope>NUCLEOTIDE SEQUENCE [LARGE SCALE GENOMIC DNA]</scope>
</reference>
<dbReference type="AlphaFoldDB" id="A0A1Y5F7R9"/>
<dbReference type="EMBL" id="MAAO01000006">
    <property type="protein sequence ID" value="OUR96785.1"/>
    <property type="molecule type" value="Genomic_DNA"/>
</dbReference>
<organism evidence="1 2">
    <name type="scientific">Halobacteriovorax marinus</name>
    <dbReference type="NCBI Taxonomy" id="97084"/>
    <lineage>
        <taxon>Bacteria</taxon>
        <taxon>Pseudomonadati</taxon>
        <taxon>Bdellovibrionota</taxon>
        <taxon>Bacteriovoracia</taxon>
        <taxon>Bacteriovoracales</taxon>
        <taxon>Halobacteriovoraceae</taxon>
        <taxon>Halobacteriovorax</taxon>
    </lineage>
</organism>
<evidence type="ECO:0000313" key="2">
    <source>
        <dbReference type="Proteomes" id="UP000196531"/>
    </source>
</evidence>
<sequence length="270" mass="31027">MKKLLIPLSFFFIGIGASYFYANHLIGVNKTLFKEEVTDLVASYKAGSLSYSELQRQNDELNGKIFQLLFAYFGIDLRDLEMAKINNAKVIKNQLVVEKVVEKIVYVEKKSARTKVKKQKGVLKKSHKRFSKIELTDLLRDASPILEKDQAFDRLNKTSKYHSYKFNGPKYDLVIENDFKLSKKSYQGVSKVNYSVLGKVVDSIKVDGIPLNFLKSPRYKDLVIVQMTAKSYAVINTNPFEYDREPDGLIFKKKHSKFVVDAILSTKRNQ</sequence>
<proteinExistence type="predicted"/>
<evidence type="ECO:0000313" key="1">
    <source>
        <dbReference type="EMBL" id="OUR96785.1"/>
    </source>
</evidence>
<gene>
    <name evidence="1" type="ORF">A9Q84_10615</name>
</gene>
<comment type="caution">
    <text evidence="1">The sequence shown here is derived from an EMBL/GenBank/DDBJ whole genome shotgun (WGS) entry which is preliminary data.</text>
</comment>
<name>A0A1Y5F7R9_9BACT</name>